<feature type="domain" description="Glucose-methanol-choline oxidoreductase N-terminal" evidence="7">
    <location>
        <begin position="283"/>
        <end position="297"/>
    </location>
</feature>
<dbReference type="InterPro" id="IPR000172">
    <property type="entry name" value="GMC_OxRdtase_N"/>
</dbReference>
<feature type="active site" description="Proton acceptor" evidence="5">
    <location>
        <position position="557"/>
    </location>
</feature>
<proteinExistence type="inferred from homology"/>
<organism evidence="8 9">
    <name type="scientific">Clathrus columnatus</name>
    <dbReference type="NCBI Taxonomy" id="1419009"/>
    <lineage>
        <taxon>Eukaryota</taxon>
        <taxon>Fungi</taxon>
        <taxon>Dikarya</taxon>
        <taxon>Basidiomycota</taxon>
        <taxon>Agaricomycotina</taxon>
        <taxon>Agaricomycetes</taxon>
        <taxon>Phallomycetidae</taxon>
        <taxon>Phallales</taxon>
        <taxon>Clathraceae</taxon>
        <taxon>Clathrus</taxon>
    </lineage>
</organism>
<gene>
    <name evidence="8" type="ORF">Clacol_007951</name>
</gene>
<dbReference type="SUPFAM" id="SSF51905">
    <property type="entry name" value="FAD/NAD(P)-binding domain"/>
    <property type="match status" value="1"/>
</dbReference>
<dbReference type="Gene3D" id="3.50.50.60">
    <property type="entry name" value="FAD/NAD(P)-binding domain"/>
    <property type="match status" value="1"/>
</dbReference>
<comment type="similarity">
    <text evidence="2">Belongs to the GMC oxidoreductase family.</text>
</comment>
<name>A0AAV5AH66_9AGAM</name>
<dbReference type="InterPro" id="IPR012132">
    <property type="entry name" value="GMC_OxRdtase"/>
</dbReference>
<comment type="cofactor">
    <cofactor evidence="1 6">
        <name>FAD</name>
        <dbReference type="ChEBI" id="CHEBI:57692"/>
    </cofactor>
</comment>
<feature type="binding site" evidence="6">
    <location>
        <position position="242"/>
    </location>
    <ligand>
        <name>FAD</name>
        <dbReference type="ChEBI" id="CHEBI:57692"/>
    </ligand>
</feature>
<evidence type="ECO:0000256" key="3">
    <source>
        <dbReference type="ARBA" id="ARBA00022630"/>
    </source>
</evidence>
<dbReference type="PROSITE" id="PS00624">
    <property type="entry name" value="GMC_OXRED_2"/>
    <property type="match status" value="1"/>
</dbReference>
<dbReference type="PANTHER" id="PTHR11552">
    <property type="entry name" value="GLUCOSE-METHANOL-CHOLINE GMC OXIDOREDUCTASE"/>
    <property type="match status" value="1"/>
</dbReference>
<evidence type="ECO:0000256" key="4">
    <source>
        <dbReference type="ARBA" id="ARBA00022827"/>
    </source>
</evidence>
<evidence type="ECO:0000256" key="5">
    <source>
        <dbReference type="PIRSR" id="PIRSR000137-1"/>
    </source>
</evidence>
<dbReference type="PIRSF" id="PIRSF000137">
    <property type="entry name" value="Alcohol_oxidase"/>
    <property type="match status" value="1"/>
</dbReference>
<dbReference type="Proteomes" id="UP001050691">
    <property type="component" value="Unassembled WGS sequence"/>
</dbReference>
<feature type="binding site" evidence="6">
    <location>
        <position position="115"/>
    </location>
    <ligand>
        <name>FAD</name>
        <dbReference type="ChEBI" id="CHEBI:57692"/>
    </ligand>
</feature>
<evidence type="ECO:0000256" key="2">
    <source>
        <dbReference type="ARBA" id="ARBA00010790"/>
    </source>
</evidence>
<sequence>MGLLHSRAKFLENPEQFATRFRQDQASVEVKEYDFVIVGGGTAGCVLASRLSENPEFTVLLIEAGKSHEGYLFSKMPLGFAKLFLSAADWSFTTSFKHLDDRVIHCPRGKLLGGTRVDYDEWEREGAEGWSYNDLRPYFLKAEQFFPTVSRSDIRSDEHGASGPWKTKGPDPSLINQILIESCVNVGIPINKDFNTPRGTMGAGSWAAFIDSKGHRSSAATAYLTNDVLARRNLFVAVSCRVEKILFEKENNTPRAIGVELRTNRDGPLFRVSARKEVILSAGAYESPHLLMVSGIGPQKELEEKGITVVKDLPAVGKNLVDHVSCGSVVFQTKGVQTLDYLYNPLNALLALVQWYITGKGPTATLVSPGSAFIRSDDPSLPYNTSAGKPIPDLVDLSSGPNAPDLEIMWLPMVILNGGVGKPPSGIQGITVSVISLRPKSLGEINEHDMHIMARGLRLILKIARAKPLSNFTDLQKDKDKKYPFLWPGTADPDTLTEEEFYDFIRRNCSPACHAACTARMGKSEDFSVVNSKLQVHGIQSLRIIDASIFPKQVSGHPCAPIIAIAEKAADVIKTAYSV</sequence>
<evidence type="ECO:0000313" key="9">
    <source>
        <dbReference type="Proteomes" id="UP001050691"/>
    </source>
</evidence>
<dbReference type="InterPro" id="IPR036188">
    <property type="entry name" value="FAD/NAD-bd_sf"/>
</dbReference>
<dbReference type="InterPro" id="IPR007867">
    <property type="entry name" value="GMC_OxRtase_C"/>
</dbReference>
<evidence type="ECO:0000313" key="8">
    <source>
        <dbReference type="EMBL" id="GJJ13695.1"/>
    </source>
</evidence>
<dbReference type="Gene3D" id="3.30.560.10">
    <property type="entry name" value="Glucose Oxidase, domain 3"/>
    <property type="match status" value="1"/>
</dbReference>
<keyword evidence="4 6" id="KW-0274">FAD</keyword>
<dbReference type="Pfam" id="PF05199">
    <property type="entry name" value="GMC_oxred_C"/>
    <property type="match status" value="1"/>
</dbReference>
<dbReference type="SUPFAM" id="SSF54373">
    <property type="entry name" value="FAD-linked reductases, C-terminal domain"/>
    <property type="match status" value="1"/>
</dbReference>
<dbReference type="GO" id="GO:0050660">
    <property type="term" value="F:flavin adenine dinucleotide binding"/>
    <property type="evidence" value="ECO:0007669"/>
    <property type="project" value="InterPro"/>
</dbReference>
<accession>A0AAV5AH66</accession>
<keyword evidence="9" id="KW-1185">Reference proteome</keyword>
<protein>
    <recommendedName>
        <fullName evidence="7">Glucose-methanol-choline oxidoreductase N-terminal domain-containing protein</fullName>
    </recommendedName>
</protein>
<reference evidence="8" key="1">
    <citation type="submission" date="2021-10" db="EMBL/GenBank/DDBJ databases">
        <title>De novo Genome Assembly of Clathrus columnatus (Basidiomycota, Fungi) Using Illumina and Nanopore Sequence Data.</title>
        <authorList>
            <person name="Ogiso-Tanaka E."/>
            <person name="Itagaki H."/>
            <person name="Hosoya T."/>
            <person name="Hosaka K."/>
        </authorList>
    </citation>
    <scope>NUCLEOTIDE SEQUENCE</scope>
    <source>
        <strain evidence="8">MO-923</strain>
    </source>
</reference>
<dbReference type="Pfam" id="PF00732">
    <property type="entry name" value="GMC_oxred_N"/>
    <property type="match status" value="1"/>
</dbReference>
<evidence type="ECO:0000259" key="7">
    <source>
        <dbReference type="PROSITE" id="PS00624"/>
    </source>
</evidence>
<comment type="caution">
    <text evidence="8">The sequence shown here is derived from an EMBL/GenBank/DDBJ whole genome shotgun (WGS) entry which is preliminary data.</text>
</comment>
<dbReference type="EMBL" id="BPWL01000009">
    <property type="protein sequence ID" value="GJJ13695.1"/>
    <property type="molecule type" value="Genomic_DNA"/>
</dbReference>
<keyword evidence="3" id="KW-0285">Flavoprotein</keyword>
<dbReference type="AlphaFoldDB" id="A0AAV5AH66"/>
<dbReference type="PANTHER" id="PTHR11552:SF147">
    <property type="entry name" value="CHOLINE DEHYDROGENASE, MITOCHONDRIAL"/>
    <property type="match status" value="1"/>
</dbReference>
<dbReference type="GO" id="GO:0016614">
    <property type="term" value="F:oxidoreductase activity, acting on CH-OH group of donors"/>
    <property type="evidence" value="ECO:0007669"/>
    <property type="project" value="InterPro"/>
</dbReference>
<evidence type="ECO:0000256" key="6">
    <source>
        <dbReference type="PIRSR" id="PIRSR000137-2"/>
    </source>
</evidence>
<evidence type="ECO:0000256" key="1">
    <source>
        <dbReference type="ARBA" id="ARBA00001974"/>
    </source>
</evidence>
<feature type="active site" description="Proton donor" evidence="5">
    <location>
        <position position="514"/>
    </location>
</feature>